<protein>
    <recommendedName>
        <fullName evidence="2">STAS domain-containing protein</fullName>
    </recommendedName>
</protein>
<dbReference type="InterPro" id="IPR002645">
    <property type="entry name" value="STAS_dom"/>
</dbReference>
<evidence type="ECO:0000259" key="2">
    <source>
        <dbReference type="PROSITE" id="PS50801"/>
    </source>
</evidence>
<keyword evidence="1" id="KW-0597">Phosphoprotein</keyword>
<accession>A0A1Q8Q3Y2</accession>
<feature type="domain" description="STAS" evidence="2">
    <location>
        <begin position="86"/>
        <end position="190"/>
    </location>
</feature>
<dbReference type="AlphaFoldDB" id="A0A1Q8Q3Y2"/>
<gene>
    <name evidence="3" type="ORF">BTO30_11780</name>
</gene>
<organism evidence="3 4">
    <name type="scientific">Domibacillus antri</name>
    <dbReference type="NCBI Taxonomy" id="1714264"/>
    <lineage>
        <taxon>Bacteria</taxon>
        <taxon>Bacillati</taxon>
        <taxon>Bacillota</taxon>
        <taxon>Bacilli</taxon>
        <taxon>Bacillales</taxon>
        <taxon>Bacillaceae</taxon>
        <taxon>Domibacillus</taxon>
    </lineage>
</organism>
<dbReference type="OrthoDB" id="9800154at2"/>
<keyword evidence="4" id="KW-1185">Reference proteome</keyword>
<reference evidence="3 4" key="1">
    <citation type="submission" date="2016-12" db="EMBL/GenBank/DDBJ databases">
        <title>Domibacillus antri genome sequencing.</title>
        <authorList>
            <person name="Verma A."/>
            <person name="Krishnamurthi S."/>
        </authorList>
    </citation>
    <scope>NUCLEOTIDE SEQUENCE [LARGE SCALE GENOMIC DNA]</scope>
    <source>
        <strain evidence="3 4">XD80</strain>
    </source>
</reference>
<dbReference type="STRING" id="1714264.BTO30_11780"/>
<sequence length="196" mass="21775">MDQEGAVQFGIEIVELMKTIRLYREVIWEFVEKELEIDNMVSSSILKINRIIDAVLDQTTYVFCVSYVKHHAKTIEAAQKAVHDISCPVVAISNDVAVLPLIGELTEERAGILMETVLHKSVGLRIRELIIDLSGVPVVNSMVANALNLIGVAATFTGIRPDIARTMFSLGIDFEKYRVKGTLKNALLKSDIHVIN</sequence>
<dbReference type="PANTHER" id="PTHR33745:SF3">
    <property type="entry name" value="RSBT CO-ANTAGONIST PROTEIN RSBRC"/>
    <property type="match status" value="1"/>
</dbReference>
<dbReference type="PROSITE" id="PS50801">
    <property type="entry name" value="STAS"/>
    <property type="match status" value="1"/>
</dbReference>
<dbReference type="InterPro" id="IPR036513">
    <property type="entry name" value="STAS_dom_sf"/>
</dbReference>
<evidence type="ECO:0000313" key="4">
    <source>
        <dbReference type="Proteomes" id="UP000185568"/>
    </source>
</evidence>
<dbReference type="Gene3D" id="3.30.750.24">
    <property type="entry name" value="STAS domain"/>
    <property type="match status" value="1"/>
</dbReference>
<dbReference type="EMBL" id="MSDU01000026">
    <property type="protein sequence ID" value="OLN22005.1"/>
    <property type="molecule type" value="Genomic_DNA"/>
</dbReference>
<proteinExistence type="predicted"/>
<evidence type="ECO:0000256" key="1">
    <source>
        <dbReference type="ARBA" id="ARBA00022553"/>
    </source>
</evidence>
<dbReference type="InterPro" id="IPR051932">
    <property type="entry name" value="Bact_StressResp_Reg"/>
</dbReference>
<dbReference type="RefSeq" id="WP_075398932.1">
    <property type="nucleotide sequence ID" value="NZ_MSDU01000026.1"/>
</dbReference>
<dbReference type="SUPFAM" id="SSF52091">
    <property type="entry name" value="SpoIIaa-like"/>
    <property type="match status" value="1"/>
</dbReference>
<dbReference type="Pfam" id="PF01740">
    <property type="entry name" value="STAS"/>
    <property type="match status" value="1"/>
</dbReference>
<dbReference type="Proteomes" id="UP000185568">
    <property type="component" value="Unassembled WGS sequence"/>
</dbReference>
<evidence type="ECO:0000313" key="3">
    <source>
        <dbReference type="EMBL" id="OLN22005.1"/>
    </source>
</evidence>
<name>A0A1Q8Q3Y2_9BACI</name>
<dbReference type="PANTHER" id="PTHR33745">
    <property type="entry name" value="RSBT ANTAGONIST PROTEIN RSBS-RELATED"/>
    <property type="match status" value="1"/>
</dbReference>
<comment type="caution">
    <text evidence="3">The sequence shown here is derived from an EMBL/GenBank/DDBJ whole genome shotgun (WGS) entry which is preliminary data.</text>
</comment>
<dbReference type="CDD" id="cd07041">
    <property type="entry name" value="STAS_RsbR_RsbS_like"/>
    <property type="match status" value="1"/>
</dbReference>